<evidence type="ECO:0000313" key="3">
    <source>
        <dbReference type="Proteomes" id="UP000824469"/>
    </source>
</evidence>
<name>A0AA38FFZ5_TAXCH</name>
<evidence type="ECO:0000256" key="1">
    <source>
        <dbReference type="SAM" id="MobiDB-lite"/>
    </source>
</evidence>
<reference evidence="2 3" key="1">
    <citation type="journal article" date="2021" name="Nat. Plants">
        <title>The Taxus genome provides insights into paclitaxel biosynthesis.</title>
        <authorList>
            <person name="Xiong X."/>
            <person name="Gou J."/>
            <person name="Liao Q."/>
            <person name="Li Y."/>
            <person name="Zhou Q."/>
            <person name="Bi G."/>
            <person name="Li C."/>
            <person name="Du R."/>
            <person name="Wang X."/>
            <person name="Sun T."/>
            <person name="Guo L."/>
            <person name="Liang H."/>
            <person name="Lu P."/>
            <person name="Wu Y."/>
            <person name="Zhang Z."/>
            <person name="Ro D.K."/>
            <person name="Shang Y."/>
            <person name="Huang S."/>
            <person name="Yan J."/>
        </authorList>
    </citation>
    <scope>NUCLEOTIDE SEQUENCE [LARGE SCALE GENOMIC DNA]</scope>
    <source>
        <strain evidence="2">Ta-2019</strain>
    </source>
</reference>
<feature type="non-terminal residue" evidence="2">
    <location>
        <position position="96"/>
    </location>
</feature>
<organism evidence="2 3">
    <name type="scientific">Taxus chinensis</name>
    <name type="common">Chinese yew</name>
    <name type="synonym">Taxus wallichiana var. chinensis</name>
    <dbReference type="NCBI Taxonomy" id="29808"/>
    <lineage>
        <taxon>Eukaryota</taxon>
        <taxon>Viridiplantae</taxon>
        <taxon>Streptophyta</taxon>
        <taxon>Embryophyta</taxon>
        <taxon>Tracheophyta</taxon>
        <taxon>Spermatophyta</taxon>
        <taxon>Pinopsida</taxon>
        <taxon>Pinidae</taxon>
        <taxon>Conifers II</taxon>
        <taxon>Cupressales</taxon>
        <taxon>Taxaceae</taxon>
        <taxon>Taxus</taxon>
    </lineage>
</organism>
<sequence>EKTDELGKITMASSSGTKDFTGSQPQPKGKARISRQVLTRELQTDCNQWNVTASPVQTATGKDKSSPFMVNTLPKGVTAVQTATSPGLTGASPAQT</sequence>
<feature type="region of interest" description="Disordered" evidence="1">
    <location>
        <begin position="1"/>
        <end position="31"/>
    </location>
</feature>
<gene>
    <name evidence="2" type="ORF">KI387_012373</name>
</gene>
<dbReference type="Proteomes" id="UP000824469">
    <property type="component" value="Unassembled WGS sequence"/>
</dbReference>
<dbReference type="EMBL" id="JAHRHJ020000009">
    <property type="protein sequence ID" value="KAH9300790.1"/>
    <property type="molecule type" value="Genomic_DNA"/>
</dbReference>
<accession>A0AA38FFZ5</accession>
<comment type="caution">
    <text evidence="2">The sequence shown here is derived from an EMBL/GenBank/DDBJ whole genome shotgun (WGS) entry which is preliminary data.</text>
</comment>
<protein>
    <submittedName>
        <fullName evidence="2">Uncharacterized protein</fullName>
    </submittedName>
</protein>
<proteinExistence type="predicted"/>
<feature type="compositionally biased region" description="Polar residues" evidence="1">
    <location>
        <begin position="11"/>
        <end position="26"/>
    </location>
</feature>
<evidence type="ECO:0000313" key="2">
    <source>
        <dbReference type="EMBL" id="KAH9300790.1"/>
    </source>
</evidence>
<dbReference type="AlphaFoldDB" id="A0AA38FFZ5"/>
<keyword evidence="3" id="KW-1185">Reference proteome</keyword>
<feature type="non-terminal residue" evidence="2">
    <location>
        <position position="1"/>
    </location>
</feature>